<dbReference type="PROSITE" id="PS51918">
    <property type="entry name" value="RADICAL_SAM"/>
    <property type="match status" value="1"/>
</dbReference>
<dbReference type="AlphaFoldDB" id="A0A0F9R577"/>
<comment type="caution">
    <text evidence="9">The sequence shown here is derived from an EMBL/GenBank/DDBJ whole genome shotgun (WGS) entry which is preliminary data.</text>
</comment>
<keyword evidence="1" id="KW-0004">4Fe-4S</keyword>
<dbReference type="SUPFAM" id="SSF102114">
    <property type="entry name" value="Radical SAM enzymes"/>
    <property type="match status" value="1"/>
</dbReference>
<name>A0A0F9R577_9ZZZZ</name>
<dbReference type="PANTHER" id="PTHR42836">
    <property type="entry name" value="7-CARBOXY-7-DEAZAGUANINE SYNTHASE"/>
    <property type="match status" value="1"/>
</dbReference>
<evidence type="ECO:0000256" key="2">
    <source>
        <dbReference type="ARBA" id="ARBA00022691"/>
    </source>
</evidence>
<proteinExistence type="inferred from homology"/>
<reference evidence="9" key="1">
    <citation type="journal article" date="2015" name="Nature">
        <title>Complex archaea that bridge the gap between prokaryotes and eukaryotes.</title>
        <authorList>
            <person name="Spang A."/>
            <person name="Saw J.H."/>
            <person name="Jorgensen S.L."/>
            <person name="Zaremba-Niedzwiedzka K."/>
            <person name="Martijn J."/>
            <person name="Lind A.E."/>
            <person name="van Eijk R."/>
            <person name="Schleper C."/>
            <person name="Guy L."/>
            <person name="Ettema T.J."/>
        </authorList>
    </citation>
    <scope>NUCLEOTIDE SEQUENCE</scope>
</reference>
<evidence type="ECO:0000256" key="4">
    <source>
        <dbReference type="ARBA" id="ARBA00022842"/>
    </source>
</evidence>
<keyword evidence="7" id="KW-0456">Lyase</keyword>
<evidence type="ECO:0000256" key="1">
    <source>
        <dbReference type="ARBA" id="ARBA00022485"/>
    </source>
</evidence>
<dbReference type="GO" id="GO:0051539">
    <property type="term" value="F:4 iron, 4 sulfur cluster binding"/>
    <property type="evidence" value="ECO:0007669"/>
    <property type="project" value="UniProtKB-KW"/>
</dbReference>
<protein>
    <recommendedName>
        <fullName evidence="8">Radical SAM core domain-containing protein</fullName>
    </recommendedName>
</protein>
<evidence type="ECO:0000256" key="3">
    <source>
        <dbReference type="ARBA" id="ARBA00022723"/>
    </source>
</evidence>
<dbReference type="HAMAP" id="MF_00917">
    <property type="entry name" value="QueE"/>
    <property type="match status" value="1"/>
</dbReference>
<dbReference type="CDD" id="cd01335">
    <property type="entry name" value="Radical_SAM"/>
    <property type="match status" value="1"/>
</dbReference>
<feature type="domain" description="Radical SAM core" evidence="8">
    <location>
        <begin position="28"/>
        <end position="287"/>
    </location>
</feature>
<dbReference type="InterPro" id="IPR007197">
    <property type="entry name" value="rSAM"/>
</dbReference>
<evidence type="ECO:0000313" key="9">
    <source>
        <dbReference type="EMBL" id="KKN49869.1"/>
    </source>
</evidence>
<keyword evidence="2" id="KW-0949">S-adenosyl-L-methionine</keyword>
<evidence type="ECO:0000259" key="8">
    <source>
        <dbReference type="PROSITE" id="PS51918"/>
    </source>
</evidence>
<dbReference type="SFLD" id="SFLDS00029">
    <property type="entry name" value="Radical_SAM"/>
    <property type="match status" value="1"/>
</dbReference>
<dbReference type="InterPro" id="IPR058240">
    <property type="entry name" value="rSAM_sf"/>
</dbReference>
<dbReference type="PANTHER" id="PTHR42836:SF1">
    <property type="entry name" value="7-CARBOXY-7-DEAZAGUANINE SYNTHASE"/>
    <property type="match status" value="1"/>
</dbReference>
<dbReference type="InterPro" id="IPR013785">
    <property type="entry name" value="Aldolase_TIM"/>
</dbReference>
<dbReference type="EMBL" id="LAZR01001146">
    <property type="protein sequence ID" value="KKN49869.1"/>
    <property type="molecule type" value="Genomic_DNA"/>
</dbReference>
<dbReference type="Pfam" id="PF04055">
    <property type="entry name" value="Radical_SAM"/>
    <property type="match status" value="1"/>
</dbReference>
<sequence length="287" mass="32549">MVEKDSEGYLSEVFSSIQGEGGTVRGSFFGKRQIFVRFSGCNLAEGDFGYKGCIWCDSPCAQKLKSLKFKYEENPGSQKLKSSDNPVRIAEIVRIIKELITNDLHSINFTGGEPLYQLEFVINLSKALKDESIEYPLYLETNGTIILEKSQMKQLATYFKYCCCDIKDMSSKVAPPDRWKSLVITELDFIRKMVNYGIETFAKLVVTSQTLLQDIRWISKALSNITYTDGQVVGLAIQPAYLEKRDLMENFSISTTHLNNIFYAAAEYLPPESLTLSIQAHKYLKLL</sequence>
<keyword evidence="4" id="KW-0460">Magnesium</keyword>
<organism evidence="9">
    <name type="scientific">marine sediment metagenome</name>
    <dbReference type="NCBI Taxonomy" id="412755"/>
    <lineage>
        <taxon>unclassified sequences</taxon>
        <taxon>metagenomes</taxon>
        <taxon>ecological metagenomes</taxon>
    </lineage>
</organism>
<accession>A0A0F9R577</accession>
<dbReference type="InterPro" id="IPR024924">
    <property type="entry name" value="7-CO-7-deazaguanine_synth-like"/>
</dbReference>
<keyword evidence="5" id="KW-0408">Iron</keyword>
<dbReference type="GO" id="GO:0016829">
    <property type="term" value="F:lyase activity"/>
    <property type="evidence" value="ECO:0007669"/>
    <property type="project" value="UniProtKB-KW"/>
</dbReference>
<dbReference type="GO" id="GO:0046872">
    <property type="term" value="F:metal ion binding"/>
    <property type="evidence" value="ECO:0007669"/>
    <property type="project" value="UniProtKB-KW"/>
</dbReference>
<gene>
    <name evidence="9" type="ORF">LCGC14_0638340</name>
</gene>
<keyword evidence="3" id="KW-0479">Metal-binding</keyword>
<evidence type="ECO:0000256" key="6">
    <source>
        <dbReference type="ARBA" id="ARBA00023014"/>
    </source>
</evidence>
<keyword evidence="6" id="KW-0411">Iron-sulfur</keyword>
<dbReference type="Gene3D" id="3.20.20.70">
    <property type="entry name" value="Aldolase class I"/>
    <property type="match status" value="1"/>
</dbReference>
<evidence type="ECO:0000256" key="7">
    <source>
        <dbReference type="ARBA" id="ARBA00023239"/>
    </source>
</evidence>
<evidence type="ECO:0000256" key="5">
    <source>
        <dbReference type="ARBA" id="ARBA00023004"/>
    </source>
</evidence>